<dbReference type="InterPro" id="IPR013785">
    <property type="entry name" value="Aldolase_TIM"/>
</dbReference>
<comment type="caution">
    <text evidence="7">The sequence shown here is derived from an EMBL/GenBank/DDBJ whole genome shotgun (WGS) entry which is preliminary data.</text>
</comment>
<dbReference type="PANTHER" id="PTHR11627">
    <property type="entry name" value="FRUCTOSE-BISPHOSPHATE ALDOLASE"/>
    <property type="match status" value="1"/>
</dbReference>
<name>A0ABS4ZSR8_9MYCO</name>
<comment type="similarity">
    <text evidence="2">Belongs to the class I fructose-bisphosphate aldolase family.</text>
</comment>
<dbReference type="GO" id="GO:0004332">
    <property type="term" value="F:fructose-bisphosphate aldolase activity"/>
    <property type="evidence" value="ECO:0007669"/>
    <property type="project" value="UniProtKB-EC"/>
</dbReference>
<evidence type="ECO:0000256" key="4">
    <source>
        <dbReference type="ARBA" id="ARBA00023152"/>
    </source>
</evidence>
<dbReference type="Proteomes" id="UP000694460">
    <property type="component" value="Unassembled WGS sequence"/>
</dbReference>
<evidence type="ECO:0000256" key="2">
    <source>
        <dbReference type="ARBA" id="ARBA00010387"/>
    </source>
</evidence>
<dbReference type="Gene3D" id="3.20.20.70">
    <property type="entry name" value="Aldolase class I"/>
    <property type="match status" value="1"/>
</dbReference>
<dbReference type="Pfam" id="PF00274">
    <property type="entry name" value="Glycolytic"/>
    <property type="match status" value="1"/>
</dbReference>
<comment type="pathway">
    <text evidence="1">Carbohydrate degradation; glycolysis; D-glyceraldehyde 3-phosphate and glycerone phosphate from D-glucose: step 4/4.</text>
</comment>
<keyword evidence="4" id="KW-0324">Glycolysis</keyword>
<keyword evidence="5 7" id="KW-0456">Lyase</keyword>
<protein>
    <recommendedName>
        <fullName evidence="3">fructose-bisphosphate aldolase</fullName>
        <ecNumber evidence="3">4.1.2.13</ecNumber>
    </recommendedName>
    <alternativeName>
        <fullName evidence="6">Fructose-bisphosphate aldolase class I</fullName>
    </alternativeName>
</protein>
<accession>A0ABS4ZSR8</accession>
<gene>
    <name evidence="7" type="ORF">JOF57_002134</name>
</gene>
<keyword evidence="8" id="KW-1185">Reference proteome</keyword>
<evidence type="ECO:0000313" key="8">
    <source>
        <dbReference type="Proteomes" id="UP000694460"/>
    </source>
</evidence>
<proteinExistence type="inferred from homology"/>
<evidence type="ECO:0000256" key="6">
    <source>
        <dbReference type="ARBA" id="ARBA00029799"/>
    </source>
</evidence>
<dbReference type="EMBL" id="JAGIOP010000002">
    <property type="protein sequence ID" value="MBP2452221.1"/>
    <property type="molecule type" value="Genomic_DNA"/>
</dbReference>
<sequence>MTEPAPLPNNNIADAVFKGVDNLMVNQQQADKMTTGKGFIAALDQSGGSTPKALRLYGVEESAYSSEEDMFDLIHQMRSRIITSPVFNGDRVLAAILFEQTMDRSIDGKPTATYLWEDKGVVPLLKIDKGLAEVADGVQVMKPMPGLDELLARAAKNGIFGTKERSVIGAANADGIAAVVAQQFDVAKQVLSHGLIPIIEPEVTISISDKAAAEDLLRDEITKNLDALPADQKVMLKLTLPTVANHYQSLVDHPKVMRVVALSGGYSRDDANKMLAENTGVIASFSRALTEGLSAQQSDDEFNATLDKSIQSIFEASVASGAE</sequence>
<organism evidence="7 8">
    <name type="scientific">Mycolicibacterium lutetiense</name>
    <dbReference type="NCBI Taxonomy" id="1641992"/>
    <lineage>
        <taxon>Bacteria</taxon>
        <taxon>Bacillati</taxon>
        <taxon>Actinomycetota</taxon>
        <taxon>Actinomycetes</taxon>
        <taxon>Mycobacteriales</taxon>
        <taxon>Mycobacteriaceae</taxon>
        <taxon>Mycolicibacterium</taxon>
    </lineage>
</organism>
<dbReference type="SUPFAM" id="SSF51569">
    <property type="entry name" value="Aldolase"/>
    <property type="match status" value="1"/>
</dbReference>
<evidence type="ECO:0000313" key="7">
    <source>
        <dbReference type="EMBL" id="MBP2452221.1"/>
    </source>
</evidence>
<evidence type="ECO:0000256" key="5">
    <source>
        <dbReference type="ARBA" id="ARBA00023239"/>
    </source>
</evidence>
<dbReference type="NCBIfam" id="NF003784">
    <property type="entry name" value="PRK05377.1"/>
    <property type="match status" value="1"/>
</dbReference>
<dbReference type="EC" id="4.1.2.13" evidence="3"/>
<dbReference type="InterPro" id="IPR000741">
    <property type="entry name" value="FBA_I"/>
</dbReference>
<evidence type="ECO:0000256" key="1">
    <source>
        <dbReference type="ARBA" id="ARBA00004714"/>
    </source>
</evidence>
<reference evidence="7 8" key="1">
    <citation type="submission" date="2021-03" db="EMBL/GenBank/DDBJ databases">
        <title>Sequencing the genomes of 1000 actinobacteria strains.</title>
        <authorList>
            <person name="Klenk H.-P."/>
        </authorList>
    </citation>
    <scope>NUCLEOTIDE SEQUENCE [LARGE SCALE GENOMIC DNA]</scope>
    <source>
        <strain evidence="7 8">DSM 46713</strain>
    </source>
</reference>
<evidence type="ECO:0000256" key="3">
    <source>
        <dbReference type="ARBA" id="ARBA00013068"/>
    </source>
</evidence>